<keyword evidence="2" id="KW-1003">Cell membrane</keyword>
<dbReference type="GO" id="GO:0016763">
    <property type="term" value="F:pentosyltransferase activity"/>
    <property type="evidence" value="ECO:0007669"/>
    <property type="project" value="TreeGrafter"/>
</dbReference>
<evidence type="ECO:0000256" key="5">
    <source>
        <dbReference type="ARBA" id="ARBA00022692"/>
    </source>
</evidence>
<accession>A0A0G0U1Q4</accession>
<feature type="transmembrane region" description="Helical" evidence="8">
    <location>
        <begin position="157"/>
        <end position="174"/>
    </location>
</feature>
<comment type="caution">
    <text evidence="10">The sequence shown here is derived from an EMBL/GenBank/DDBJ whole genome shotgun (WGS) entry which is preliminary data.</text>
</comment>
<keyword evidence="7 8" id="KW-0472">Membrane</keyword>
<dbReference type="PANTHER" id="PTHR33908">
    <property type="entry name" value="MANNOSYLTRANSFERASE YKCB-RELATED"/>
    <property type="match status" value="1"/>
</dbReference>
<evidence type="ECO:0000256" key="1">
    <source>
        <dbReference type="ARBA" id="ARBA00004651"/>
    </source>
</evidence>
<dbReference type="Proteomes" id="UP000034601">
    <property type="component" value="Unassembled WGS sequence"/>
</dbReference>
<dbReference type="InterPro" id="IPR038731">
    <property type="entry name" value="RgtA/B/C-like"/>
</dbReference>
<keyword evidence="5 8" id="KW-0812">Transmembrane</keyword>
<evidence type="ECO:0000256" key="8">
    <source>
        <dbReference type="SAM" id="Phobius"/>
    </source>
</evidence>
<dbReference type="PANTHER" id="PTHR33908:SF11">
    <property type="entry name" value="MEMBRANE PROTEIN"/>
    <property type="match status" value="1"/>
</dbReference>
<protein>
    <recommendedName>
        <fullName evidence="9">Glycosyltransferase RgtA/B/C/D-like domain-containing protein</fullName>
    </recommendedName>
</protein>
<feature type="transmembrane region" description="Helical" evidence="8">
    <location>
        <begin position="321"/>
        <end position="343"/>
    </location>
</feature>
<dbReference type="InterPro" id="IPR050297">
    <property type="entry name" value="LipidA_mod_glycosyltrf_83"/>
</dbReference>
<keyword evidence="6 8" id="KW-1133">Transmembrane helix</keyword>
<dbReference type="AlphaFoldDB" id="A0A0G0U1Q4"/>
<feature type="domain" description="Glycosyltransferase RgtA/B/C/D-like" evidence="9">
    <location>
        <begin position="104"/>
        <end position="248"/>
    </location>
</feature>
<name>A0A0G0U1Q4_9BACT</name>
<keyword evidence="4" id="KW-0808">Transferase</keyword>
<feature type="transmembrane region" description="Helical" evidence="8">
    <location>
        <begin position="380"/>
        <end position="399"/>
    </location>
</feature>
<reference evidence="10 11" key="1">
    <citation type="journal article" date="2015" name="Nature">
        <title>rRNA introns, odd ribosomes, and small enigmatic genomes across a large radiation of phyla.</title>
        <authorList>
            <person name="Brown C.T."/>
            <person name="Hug L.A."/>
            <person name="Thomas B.C."/>
            <person name="Sharon I."/>
            <person name="Castelle C.J."/>
            <person name="Singh A."/>
            <person name="Wilkins M.J."/>
            <person name="Williams K.H."/>
            <person name="Banfield J.F."/>
        </authorList>
    </citation>
    <scope>NUCLEOTIDE SEQUENCE [LARGE SCALE GENOMIC DNA]</scope>
</reference>
<evidence type="ECO:0000256" key="4">
    <source>
        <dbReference type="ARBA" id="ARBA00022679"/>
    </source>
</evidence>
<feature type="transmembrane region" description="Helical" evidence="8">
    <location>
        <begin position="411"/>
        <end position="431"/>
    </location>
</feature>
<dbReference type="GO" id="GO:0005886">
    <property type="term" value="C:plasma membrane"/>
    <property type="evidence" value="ECO:0007669"/>
    <property type="project" value="UniProtKB-SubCell"/>
</dbReference>
<feature type="transmembrane region" description="Helical" evidence="8">
    <location>
        <begin position="258"/>
        <end position="280"/>
    </location>
</feature>
<feature type="transmembrane region" description="Helical" evidence="8">
    <location>
        <begin position="133"/>
        <end position="151"/>
    </location>
</feature>
<evidence type="ECO:0000256" key="6">
    <source>
        <dbReference type="ARBA" id="ARBA00022989"/>
    </source>
</evidence>
<sequence>MKMNKFFPLEIKLVSFMLAAIFFTVAFLTLLDYNISWDETIHFRRGQAYLHYFLTGDLDYHQLPSVNLQGTQGDPRRIPPPRRSLYQNDYHNGNFFLEKDSGHPPLNGELAALSNFIFFQKLGVLDDISAHHLFNILAAALLVLVVVYFAIQYFGLFAGLVSFLSLVTYPLFWAESHFNIKDPPQTAFFAAAIWAFINSLNKGSLFWLIWFWIFLGLALSTKFNILFLPLILIPYLLLRYHHIFLKKKFTFKKIPQRYLLGLVLGPIITLGIFIGSWPYLWSNIVPNFLSVLRYYQQIGSGVRYQPDSFFIGGFNTYPWQWIFFTTPPLVLILFLLGLISVWIQRGSKKLIVWLWLLWFLVPILRVSLPHSTIYGGVRQIMEFLPAMVLMAGVGAWQVIEWLKGAKLDKNMVLVLQLFLIGLFLWPILVLFKMHPYENVYFNSFIGGLSGAADRNFPAFGNSFGNAYLEGIKWLNSHTEQRAKVALLQGTLANAPLIFFRSDIRYLPTTDNLDEPKTSLEPKETYFSGIKREGEYLMELTFSDSGKDFYYVWEYVNKFLIPVYEIKVDGVAIAKIWKNDWDHTKKEYQLALQPYNGLLKTIAENNFLYITLNQEVLLSQLEVSFDEEESCSPLKTAYVETSLNKKDWQVEKDIIPQYQINRKINLEKDKISYYFAGRSAKHIKLAFDNSKSCVFNNYRVAITVLGK</sequence>
<keyword evidence="3" id="KW-0328">Glycosyltransferase</keyword>
<dbReference type="GO" id="GO:0009103">
    <property type="term" value="P:lipopolysaccharide biosynthetic process"/>
    <property type="evidence" value="ECO:0007669"/>
    <property type="project" value="UniProtKB-ARBA"/>
</dbReference>
<evidence type="ECO:0000259" key="9">
    <source>
        <dbReference type="Pfam" id="PF13231"/>
    </source>
</evidence>
<feature type="transmembrane region" description="Helical" evidence="8">
    <location>
        <begin position="350"/>
        <end position="368"/>
    </location>
</feature>
<evidence type="ECO:0000313" key="11">
    <source>
        <dbReference type="Proteomes" id="UP000034601"/>
    </source>
</evidence>
<comment type="subcellular location">
    <subcellularLocation>
        <location evidence="1">Cell membrane</location>
        <topology evidence="1">Multi-pass membrane protein</topology>
    </subcellularLocation>
</comment>
<feature type="transmembrane region" description="Helical" evidence="8">
    <location>
        <begin position="13"/>
        <end position="35"/>
    </location>
</feature>
<proteinExistence type="predicted"/>
<evidence type="ECO:0000313" key="10">
    <source>
        <dbReference type="EMBL" id="KKR83044.1"/>
    </source>
</evidence>
<gene>
    <name evidence="10" type="ORF">UU29_C0008G0153</name>
</gene>
<dbReference type="Pfam" id="PF13231">
    <property type="entry name" value="PMT_2"/>
    <property type="match status" value="1"/>
</dbReference>
<evidence type="ECO:0000256" key="7">
    <source>
        <dbReference type="ARBA" id="ARBA00023136"/>
    </source>
</evidence>
<feature type="transmembrane region" description="Helical" evidence="8">
    <location>
        <begin position="209"/>
        <end position="237"/>
    </location>
</feature>
<evidence type="ECO:0000256" key="2">
    <source>
        <dbReference type="ARBA" id="ARBA00022475"/>
    </source>
</evidence>
<dbReference type="EMBL" id="LCAB01000008">
    <property type="protein sequence ID" value="KKR83044.1"/>
    <property type="molecule type" value="Genomic_DNA"/>
</dbReference>
<organism evidence="10 11">
    <name type="scientific">Candidatus Daviesbacteria bacterium GW2011_GWA2_40_9</name>
    <dbReference type="NCBI Taxonomy" id="1618424"/>
    <lineage>
        <taxon>Bacteria</taxon>
        <taxon>Candidatus Daviesiibacteriota</taxon>
    </lineage>
</organism>
<evidence type="ECO:0000256" key="3">
    <source>
        <dbReference type="ARBA" id="ARBA00022676"/>
    </source>
</evidence>